<dbReference type="SUPFAM" id="SSF48208">
    <property type="entry name" value="Six-hairpin glycosidases"/>
    <property type="match status" value="1"/>
</dbReference>
<dbReference type="GO" id="GO:0004553">
    <property type="term" value="F:hydrolase activity, hydrolyzing O-glycosyl compounds"/>
    <property type="evidence" value="ECO:0007669"/>
    <property type="project" value="TreeGrafter"/>
</dbReference>
<dbReference type="Proteomes" id="UP001165160">
    <property type="component" value="Unassembled WGS sequence"/>
</dbReference>
<reference evidence="5" key="1">
    <citation type="journal article" date="2023" name="Commun. Biol.">
        <title>Genome analysis of Parmales, the sister group of diatoms, reveals the evolutionary specialization of diatoms from phago-mixotrophs to photoautotrophs.</title>
        <authorList>
            <person name="Ban H."/>
            <person name="Sato S."/>
            <person name="Yoshikawa S."/>
            <person name="Yamada K."/>
            <person name="Nakamura Y."/>
            <person name="Ichinomiya M."/>
            <person name="Sato N."/>
            <person name="Blanc-Mathieu R."/>
            <person name="Endo H."/>
            <person name="Kuwata A."/>
            <person name="Ogata H."/>
        </authorList>
    </citation>
    <scope>NUCLEOTIDE SEQUENCE [LARGE SCALE GENOMIC DNA]</scope>
    <source>
        <strain evidence="5">NIES 3699</strain>
    </source>
</reference>
<dbReference type="GO" id="GO:0005975">
    <property type="term" value="P:carbohydrate metabolic process"/>
    <property type="evidence" value="ECO:0007669"/>
    <property type="project" value="InterPro"/>
</dbReference>
<name>A0A9W7CKB2_9STRA</name>
<proteinExistence type="inferred from homology"/>
<dbReference type="InterPro" id="IPR012341">
    <property type="entry name" value="6hp_glycosidase-like_sf"/>
</dbReference>
<keyword evidence="2" id="KW-0732">Signal</keyword>
<evidence type="ECO:0000313" key="4">
    <source>
        <dbReference type="EMBL" id="GMI08032.1"/>
    </source>
</evidence>
<dbReference type="PANTHER" id="PTHR11051:SF8">
    <property type="entry name" value="PROTEIN-GLUCOSYLGALACTOSYLHYDROXYLYSINE GLUCOSIDASE"/>
    <property type="match status" value="1"/>
</dbReference>
<dbReference type="Pfam" id="PF03632">
    <property type="entry name" value="Glyco_hydro_65m"/>
    <property type="match status" value="1"/>
</dbReference>
<feature type="chain" id="PRO_5040810227" description="Glycoside hydrolase family 65 central catalytic domain-containing protein" evidence="2">
    <location>
        <begin position="26"/>
        <end position="743"/>
    </location>
</feature>
<dbReference type="PANTHER" id="PTHR11051">
    <property type="entry name" value="GLYCOSYL HYDROLASE-RELATED"/>
    <property type="match status" value="1"/>
</dbReference>
<organism evidence="4 5">
    <name type="scientific">Triparma verrucosa</name>
    <dbReference type="NCBI Taxonomy" id="1606542"/>
    <lineage>
        <taxon>Eukaryota</taxon>
        <taxon>Sar</taxon>
        <taxon>Stramenopiles</taxon>
        <taxon>Ochrophyta</taxon>
        <taxon>Bolidophyceae</taxon>
        <taxon>Parmales</taxon>
        <taxon>Triparmaceae</taxon>
        <taxon>Triparma</taxon>
    </lineage>
</organism>
<evidence type="ECO:0000256" key="1">
    <source>
        <dbReference type="ARBA" id="ARBA00006768"/>
    </source>
</evidence>
<dbReference type="InterPro" id="IPR005195">
    <property type="entry name" value="Glyco_hydro_65_M"/>
</dbReference>
<feature type="signal peptide" evidence="2">
    <location>
        <begin position="1"/>
        <end position="25"/>
    </location>
</feature>
<keyword evidence="5" id="KW-1185">Reference proteome</keyword>
<accession>A0A9W7CKB2</accession>
<evidence type="ECO:0000259" key="3">
    <source>
        <dbReference type="Pfam" id="PF03632"/>
    </source>
</evidence>
<dbReference type="Gene3D" id="1.50.10.10">
    <property type="match status" value="1"/>
</dbReference>
<comment type="caution">
    <text evidence="4">The sequence shown here is derived from an EMBL/GenBank/DDBJ whole genome shotgun (WGS) entry which is preliminary data.</text>
</comment>
<dbReference type="AlphaFoldDB" id="A0A9W7CKB2"/>
<dbReference type="EMBL" id="BRXX01000374">
    <property type="protein sequence ID" value="GMI08032.1"/>
    <property type="molecule type" value="Genomic_DNA"/>
</dbReference>
<protein>
    <recommendedName>
        <fullName evidence="3">Glycoside hydrolase family 65 central catalytic domain-containing protein</fullName>
    </recommendedName>
</protein>
<feature type="domain" description="Glycoside hydrolase family 65 central catalytic" evidence="3">
    <location>
        <begin position="335"/>
        <end position="570"/>
    </location>
</feature>
<sequence length="743" mass="83107">MVYRTIIPLLQSCLLLIFFSAATHATPEKALPLSFSIPESDISNPSLFPHISNGFIGTILNSPALYISSLFTSELEWLEAACLSISKSSNPILAEILNPGGGYELSGLCGKFDAFLKEKEIDPLEHGYGARKARLQNPFAYTLHLNGRQLTDLQVDLDVATSSATMYNDDVQLIFYASAANKNLYVNSISIRNSQEHEVVYNFSPKLNRGSDDISYTTQFQKYNSNKICKSGEVIKPEKESEDKYVSFCYTTLPSSPIRIKPGDTYSEDFIFVVDRDATTDAVSKIYDDSSSNKSNSTLYAEHLKSWTAKSTGAITTKNETLNEQISSTMYALRTSLNADHPFPTSPGGTTTNGYFGLYFWDSEIWIASSLLLLNPLEAATSSHYRISLLDKYKQFAKSKGNEGCRIVWQSGSTGNDASLAPFANLAEEHITADTAFYLRSLYYVTRDDEWLSDMKELVFCIADYWQGRVDGNGSVKGVIGPDEFASGGVRHKGVNDNPYTNLMAKRALEFAHEVSNILNERIEEGDAWLKVADLIVIIFDEDKRVHPQYENFPEANKNHQYKVKQADVTLLNHPLNYDYEDEDILLNDLLYYDKLYDPDGPGMTKFINLIGYARAGKSEKVDENYDQGMANQQREFGIWTETPDPEYHPSDMGCYNFLTGAGGMLQGIVHGFFGLRIDSADKLSGKVTWLERYGGELRFDGLKWHGREFNIVATEAETSVEEVGVEGGYRQVVATGSEYEIV</sequence>
<evidence type="ECO:0000313" key="5">
    <source>
        <dbReference type="Proteomes" id="UP001165160"/>
    </source>
</evidence>
<gene>
    <name evidence="4" type="ORF">TrVE_jg12817</name>
</gene>
<evidence type="ECO:0000256" key="2">
    <source>
        <dbReference type="SAM" id="SignalP"/>
    </source>
</evidence>
<comment type="similarity">
    <text evidence="1">Belongs to the glycosyl hydrolase 65 family.</text>
</comment>
<dbReference type="InterPro" id="IPR008928">
    <property type="entry name" value="6-hairpin_glycosidase_sf"/>
</dbReference>